<evidence type="ECO:0000256" key="1">
    <source>
        <dbReference type="ARBA" id="ARBA00008894"/>
    </source>
</evidence>
<sequence>MADAILGAVAEGVLGKLLSLSFEEIGLALGVKNELKKLEKKLVMIQALLSDAQSKQSTTPVHLWLKNLESIALDADIVLDEFGYEVLRRKIETRKWDGLRRFFCCSNPDPFRVKMAHEVKNIMVSLEEAFKEANQIGLRAVELTNTRPNPREIRLTHPFVDDSEIVGRDDDISSVKRMLTSSNYKKDLPVIAVVGMGGQGKTTLAQLVYKNDAVVWHFDERIWVCVSEDFKVERLLNEMLQSLTGKKVEMTNWEALVKELQKKLKEKRYLLVLDDVWNENHEEWESMRNCLLGIGGSKESKIMVTTRSDVVVEVMRTSDCHRLRILSDDSSWLLLEKIAFAEGGPTRTQALVDIGKKIVRRCGGVPLAIKAVAGLLYSKKDAWEWSEIDRTTQIWNYPTSRGMDRALSAIKLSYDHLPSLSLKQCFAACSIFPKDTLLEKDVLIQMWMAQGLINPLKESSLQMEDIGSNYVNMLLQRSLLQNPEKDFFNNITRCKMHDLVHDFSLCVSKIYCFNMEVESHDQTAEGNDIEAVHLLLISDKQKRIKKENLKRISSKLRTLILNGSAYLEDILASFRYLSTLIVQNSEVDVLPTAVGDMKLLSYIDITDTKISRLPDSVTKLYNLQTLRVNYLEELPKGFGNLINLRNFYMSREFSLSGIRQLTNLRTLSEIRVVREVGGFQLEELEHLDNLRGELKIRGLEDVSRPESAGKANLWRKSNIHMLELIWDLVTEDPNGIEILEGLKPHSNLKSLTIQGCRCSSIPSWMVTKNHLSVLYNLVIIKLRNMPYCKQIPSLGDLPYLQVIEMNQLGSVECIGSEFYGCTNLDGASSSSNSHQAAVTTLFPALRKLDLQYMRELSKWSDAMIQSNSSSVNLFPLLEALYLFDLPRLGLLPNLGDLKCLQRLTIKNCKNLTRLPISKELVSLRELEIFDCRNLTSLFSEDFDEGLQGFGSIESINLRSCPNLVGVPEIHSLQSLSRLWIDGCDGVLASWTRLETLTSLEELKIYGSPRFWPTNLQDLTRMTSLEIGGCYDEDDDEALDYFPWHDSKSGSNNNIQPYFVSLTSLELRGWRNLKSLPEPIQYIPALRDLTIRSFADLEVLPEWLGKIPSLESLTIWKCPTLKQLPNLPNLQQLFIQWCPLLIQSDGAWWKR</sequence>
<reference evidence="11 12" key="1">
    <citation type="submission" date="2024-11" db="EMBL/GenBank/DDBJ databases">
        <title>A near-complete genome assembly of Cinchona calisaya.</title>
        <authorList>
            <person name="Lian D.C."/>
            <person name="Zhao X.W."/>
            <person name="Wei L."/>
        </authorList>
    </citation>
    <scope>NUCLEOTIDE SEQUENCE [LARGE SCALE GENOMIC DNA]</scope>
    <source>
        <tissue evidence="11">Nenye</tissue>
    </source>
</reference>
<dbReference type="PANTHER" id="PTHR36766">
    <property type="entry name" value="PLANT BROAD-SPECTRUM MILDEW RESISTANCE PROTEIN RPW8"/>
    <property type="match status" value="1"/>
</dbReference>
<proteinExistence type="inferred from homology"/>
<keyword evidence="5" id="KW-0611">Plant defense</keyword>
<feature type="domain" description="NB-ARC" evidence="7">
    <location>
        <begin position="170"/>
        <end position="341"/>
    </location>
</feature>
<name>A0ABD2XVV0_9GENT</name>
<keyword evidence="2" id="KW-0433">Leucine-rich repeat</keyword>
<dbReference type="GO" id="GO:0005524">
    <property type="term" value="F:ATP binding"/>
    <property type="evidence" value="ECO:0007669"/>
    <property type="project" value="UniProtKB-KW"/>
</dbReference>
<protein>
    <submittedName>
        <fullName evidence="11">Uncharacterized protein</fullName>
    </submittedName>
</protein>
<dbReference type="SUPFAM" id="SSF52058">
    <property type="entry name" value="L domain-like"/>
    <property type="match status" value="2"/>
</dbReference>
<evidence type="ECO:0000256" key="3">
    <source>
        <dbReference type="ARBA" id="ARBA00022737"/>
    </source>
</evidence>
<keyword evidence="3" id="KW-0677">Repeat</keyword>
<evidence type="ECO:0000256" key="4">
    <source>
        <dbReference type="ARBA" id="ARBA00022741"/>
    </source>
</evidence>
<dbReference type="SUPFAM" id="SSF52540">
    <property type="entry name" value="P-loop containing nucleoside triphosphate hydrolases"/>
    <property type="match status" value="1"/>
</dbReference>
<dbReference type="Gene3D" id="3.40.50.300">
    <property type="entry name" value="P-loop containing nucleotide triphosphate hydrolases"/>
    <property type="match status" value="1"/>
</dbReference>
<keyword evidence="12" id="KW-1185">Reference proteome</keyword>
<organism evidence="11 12">
    <name type="scientific">Cinchona calisaya</name>
    <dbReference type="NCBI Taxonomy" id="153742"/>
    <lineage>
        <taxon>Eukaryota</taxon>
        <taxon>Viridiplantae</taxon>
        <taxon>Streptophyta</taxon>
        <taxon>Embryophyta</taxon>
        <taxon>Tracheophyta</taxon>
        <taxon>Spermatophyta</taxon>
        <taxon>Magnoliopsida</taxon>
        <taxon>eudicotyledons</taxon>
        <taxon>Gunneridae</taxon>
        <taxon>Pentapetalae</taxon>
        <taxon>asterids</taxon>
        <taxon>lamiids</taxon>
        <taxon>Gentianales</taxon>
        <taxon>Rubiaceae</taxon>
        <taxon>Cinchonoideae</taxon>
        <taxon>Cinchoneae</taxon>
        <taxon>Cinchona</taxon>
    </lineage>
</organism>
<feature type="domain" description="R13L1/DRL21-like LRR repeat region" evidence="10">
    <location>
        <begin position="681"/>
        <end position="807"/>
    </location>
</feature>
<comment type="similarity">
    <text evidence="1">Belongs to the disease resistance NB-LRR family.</text>
</comment>
<evidence type="ECO:0000259" key="8">
    <source>
        <dbReference type="Pfam" id="PF18052"/>
    </source>
</evidence>
<evidence type="ECO:0000256" key="5">
    <source>
        <dbReference type="ARBA" id="ARBA00022821"/>
    </source>
</evidence>
<feature type="domain" description="Disease resistance protein winged helix" evidence="9">
    <location>
        <begin position="431"/>
        <end position="503"/>
    </location>
</feature>
<evidence type="ECO:0000313" key="11">
    <source>
        <dbReference type="EMBL" id="KAL3497613.1"/>
    </source>
</evidence>
<dbReference type="EMBL" id="JBJUIK010000017">
    <property type="protein sequence ID" value="KAL3497613.1"/>
    <property type="molecule type" value="Genomic_DNA"/>
</dbReference>
<feature type="domain" description="Disease resistance N-terminal" evidence="8">
    <location>
        <begin position="12"/>
        <end position="95"/>
    </location>
</feature>
<dbReference type="Proteomes" id="UP001630127">
    <property type="component" value="Unassembled WGS sequence"/>
</dbReference>
<dbReference type="AlphaFoldDB" id="A0ABD2XVV0"/>
<dbReference type="InterPro" id="IPR042197">
    <property type="entry name" value="Apaf_helical"/>
</dbReference>
<evidence type="ECO:0000313" key="12">
    <source>
        <dbReference type="Proteomes" id="UP001630127"/>
    </source>
</evidence>
<comment type="caution">
    <text evidence="11">The sequence shown here is derived from an EMBL/GenBank/DDBJ whole genome shotgun (WGS) entry which is preliminary data.</text>
</comment>
<dbReference type="GO" id="GO:0051607">
    <property type="term" value="P:defense response to virus"/>
    <property type="evidence" value="ECO:0007669"/>
    <property type="project" value="UniProtKB-ARBA"/>
</dbReference>
<evidence type="ECO:0000259" key="10">
    <source>
        <dbReference type="Pfam" id="PF25019"/>
    </source>
</evidence>
<dbReference type="InterPro" id="IPR056789">
    <property type="entry name" value="LRR_R13L1-DRL21"/>
</dbReference>
<dbReference type="PRINTS" id="PR00364">
    <property type="entry name" value="DISEASERSIST"/>
</dbReference>
<dbReference type="InterPro" id="IPR032675">
    <property type="entry name" value="LRR_dom_sf"/>
</dbReference>
<dbReference type="PANTHER" id="PTHR36766:SF70">
    <property type="entry name" value="DISEASE RESISTANCE PROTEIN RGA4"/>
    <property type="match status" value="1"/>
</dbReference>
<dbReference type="Pfam" id="PF00931">
    <property type="entry name" value="NB-ARC"/>
    <property type="match status" value="1"/>
</dbReference>
<dbReference type="Gene3D" id="1.20.5.4130">
    <property type="match status" value="1"/>
</dbReference>
<evidence type="ECO:0000256" key="6">
    <source>
        <dbReference type="ARBA" id="ARBA00022840"/>
    </source>
</evidence>
<keyword evidence="4" id="KW-0547">Nucleotide-binding</keyword>
<dbReference type="InterPro" id="IPR058922">
    <property type="entry name" value="WHD_DRP"/>
</dbReference>
<dbReference type="InterPro" id="IPR002182">
    <property type="entry name" value="NB-ARC"/>
</dbReference>
<dbReference type="Gene3D" id="3.80.10.10">
    <property type="entry name" value="Ribonuclease Inhibitor"/>
    <property type="match status" value="5"/>
</dbReference>
<dbReference type="Pfam" id="PF18052">
    <property type="entry name" value="Rx_N"/>
    <property type="match status" value="1"/>
</dbReference>
<dbReference type="Gene3D" id="1.10.10.10">
    <property type="entry name" value="Winged helix-like DNA-binding domain superfamily/Winged helix DNA-binding domain"/>
    <property type="match status" value="1"/>
</dbReference>
<accession>A0ABD2XVV0</accession>
<dbReference type="Gene3D" id="1.10.8.430">
    <property type="entry name" value="Helical domain of apoptotic protease-activating factors"/>
    <property type="match status" value="1"/>
</dbReference>
<evidence type="ECO:0000256" key="2">
    <source>
        <dbReference type="ARBA" id="ARBA00022614"/>
    </source>
</evidence>
<dbReference type="FunFam" id="1.10.10.10:FF:000322">
    <property type="entry name" value="Probable disease resistance protein At1g63360"/>
    <property type="match status" value="1"/>
</dbReference>
<dbReference type="Pfam" id="PF25019">
    <property type="entry name" value="LRR_R13L1-DRL21"/>
    <property type="match status" value="1"/>
</dbReference>
<dbReference type="Pfam" id="PF23559">
    <property type="entry name" value="WHD_DRP"/>
    <property type="match status" value="1"/>
</dbReference>
<evidence type="ECO:0000259" key="7">
    <source>
        <dbReference type="Pfam" id="PF00931"/>
    </source>
</evidence>
<dbReference type="InterPro" id="IPR027417">
    <property type="entry name" value="P-loop_NTPase"/>
</dbReference>
<evidence type="ECO:0000259" key="9">
    <source>
        <dbReference type="Pfam" id="PF23559"/>
    </source>
</evidence>
<dbReference type="InterPro" id="IPR041118">
    <property type="entry name" value="Rx_N"/>
</dbReference>
<dbReference type="InterPro" id="IPR036388">
    <property type="entry name" value="WH-like_DNA-bd_sf"/>
</dbReference>
<keyword evidence="6" id="KW-0067">ATP-binding</keyword>
<gene>
    <name evidence="11" type="ORF">ACH5RR_040345</name>
</gene>
<dbReference type="FunFam" id="3.40.50.300:FF:001091">
    <property type="entry name" value="Probable disease resistance protein At1g61300"/>
    <property type="match status" value="1"/>
</dbReference>